<proteinExistence type="predicted"/>
<accession>A0A6C0J1S5</accession>
<organism evidence="1">
    <name type="scientific">viral metagenome</name>
    <dbReference type="NCBI Taxonomy" id="1070528"/>
    <lineage>
        <taxon>unclassified sequences</taxon>
        <taxon>metagenomes</taxon>
        <taxon>organismal metagenomes</taxon>
    </lineage>
</organism>
<protein>
    <submittedName>
        <fullName evidence="1">Uncharacterized protein</fullName>
    </submittedName>
</protein>
<dbReference type="EMBL" id="MN740311">
    <property type="protein sequence ID" value="QHT99608.1"/>
    <property type="molecule type" value="Genomic_DNA"/>
</dbReference>
<reference evidence="1" key="1">
    <citation type="journal article" date="2020" name="Nature">
        <title>Giant virus diversity and host interactions through global metagenomics.</title>
        <authorList>
            <person name="Schulz F."/>
            <person name="Roux S."/>
            <person name="Paez-Espino D."/>
            <person name="Jungbluth S."/>
            <person name="Walsh D.A."/>
            <person name="Denef V.J."/>
            <person name="McMahon K.D."/>
            <person name="Konstantinidis K.T."/>
            <person name="Eloe-Fadrosh E.A."/>
            <person name="Kyrpides N.C."/>
            <person name="Woyke T."/>
        </authorList>
    </citation>
    <scope>NUCLEOTIDE SEQUENCE</scope>
    <source>
        <strain evidence="1">GVMAG-M-3300025727-45</strain>
    </source>
</reference>
<dbReference type="AlphaFoldDB" id="A0A6C0J1S5"/>
<name>A0A6C0J1S5_9ZZZZ</name>
<evidence type="ECO:0000313" key="1">
    <source>
        <dbReference type="EMBL" id="QHT99608.1"/>
    </source>
</evidence>
<sequence length="35" mass="4241">MEERKMLLKKAIFNSINRRILKETEQLLLNIQLRG</sequence>